<evidence type="ECO:0000259" key="1">
    <source>
        <dbReference type="PROSITE" id="PS50404"/>
    </source>
</evidence>
<dbReference type="InterPro" id="IPR004045">
    <property type="entry name" value="Glutathione_S-Trfase_N"/>
</dbReference>
<dbReference type="PANTHER" id="PTHR44051:SF22">
    <property type="entry name" value="DISULFIDE-BOND OXIDOREDUCTASE YGHU"/>
    <property type="match status" value="1"/>
</dbReference>
<dbReference type="InterPro" id="IPR040079">
    <property type="entry name" value="Glutathione_S-Trfase"/>
</dbReference>
<comment type="caution">
    <text evidence="3">The sequence shown here is derived from an EMBL/GenBank/DDBJ whole genome shotgun (WGS) entry which is preliminary data.</text>
</comment>
<dbReference type="SUPFAM" id="SSF47616">
    <property type="entry name" value="GST C-terminal domain-like"/>
    <property type="match status" value="1"/>
</dbReference>
<dbReference type="SFLD" id="SFLDS00019">
    <property type="entry name" value="Glutathione_Transferase_(cytos"/>
    <property type="match status" value="1"/>
</dbReference>
<protein>
    <submittedName>
        <fullName evidence="3">Glutathione S-transferase/GST-like protein</fullName>
        <ecNumber evidence="3">1.8.4.-</ecNumber>
        <ecNumber evidence="3">2.5.1.18</ecNumber>
    </submittedName>
</protein>
<feature type="domain" description="GST C-terminal" evidence="2">
    <location>
        <begin position="86"/>
        <end position="205"/>
    </location>
</feature>
<name>A0ABU1V7H4_9BURK</name>
<dbReference type="PROSITE" id="PS50405">
    <property type="entry name" value="GST_CTER"/>
    <property type="match status" value="1"/>
</dbReference>
<evidence type="ECO:0000313" key="3">
    <source>
        <dbReference type="EMBL" id="MDR7093402.1"/>
    </source>
</evidence>
<dbReference type="SFLD" id="SFLDG01150">
    <property type="entry name" value="Main.1:_Beta-like"/>
    <property type="match status" value="1"/>
</dbReference>
<dbReference type="InterPro" id="IPR036249">
    <property type="entry name" value="Thioredoxin-like_sf"/>
</dbReference>
<dbReference type="GO" id="GO:0016491">
    <property type="term" value="F:oxidoreductase activity"/>
    <property type="evidence" value="ECO:0007669"/>
    <property type="project" value="UniProtKB-KW"/>
</dbReference>
<dbReference type="CDD" id="cd03048">
    <property type="entry name" value="GST_N_Ure2p_like"/>
    <property type="match status" value="1"/>
</dbReference>
<dbReference type="Gene3D" id="3.40.30.10">
    <property type="entry name" value="Glutaredoxin"/>
    <property type="match status" value="1"/>
</dbReference>
<dbReference type="Pfam" id="PF00043">
    <property type="entry name" value="GST_C"/>
    <property type="match status" value="1"/>
</dbReference>
<dbReference type="EC" id="1.8.4.-" evidence="3"/>
<organism evidence="3 4">
    <name type="scientific">Hydrogenophaga laconesensis</name>
    <dbReference type="NCBI Taxonomy" id="1805971"/>
    <lineage>
        <taxon>Bacteria</taxon>
        <taxon>Pseudomonadati</taxon>
        <taxon>Pseudomonadota</taxon>
        <taxon>Betaproteobacteria</taxon>
        <taxon>Burkholderiales</taxon>
        <taxon>Comamonadaceae</taxon>
        <taxon>Hydrogenophaga</taxon>
    </lineage>
</organism>
<dbReference type="InterPro" id="IPR036282">
    <property type="entry name" value="Glutathione-S-Trfase_C_sf"/>
</dbReference>
<dbReference type="SUPFAM" id="SSF52833">
    <property type="entry name" value="Thioredoxin-like"/>
    <property type="match status" value="1"/>
</dbReference>
<dbReference type="Proteomes" id="UP001265550">
    <property type="component" value="Unassembled WGS sequence"/>
</dbReference>
<dbReference type="PROSITE" id="PS50404">
    <property type="entry name" value="GST_NTER"/>
    <property type="match status" value="1"/>
</dbReference>
<gene>
    <name evidence="3" type="ORF">J2X09_001134</name>
</gene>
<proteinExistence type="predicted"/>
<sequence length="239" mass="26664">MIDLYTAATPNGHKVSIALEELGLPYKLKVLNLGEGEQRHPDYLAINPNGRIPAIVDHEAGGFAVFESGACLIYLAEKTGHLMPLDAKGRSRVLQWLMFQMGGIGPMMGQANVFFRYFPEKIPAAIDRYQGECKRLFRVLDGHLANHEYLAGDYSIADIANWAWVRTHRWSGVDIADLPHLKRWRDAIRARPAVQRGIERPASSMDLERDGEKGAERFAVDARRMVETGQSLQAPKGAA</sequence>
<dbReference type="RefSeq" id="WP_204732730.1">
    <property type="nucleotide sequence ID" value="NZ_JAVDWE010000002.1"/>
</dbReference>
<dbReference type="InterPro" id="IPR010987">
    <property type="entry name" value="Glutathione-S-Trfase_C-like"/>
</dbReference>
<dbReference type="Gene3D" id="1.20.1050.10">
    <property type="match status" value="1"/>
</dbReference>
<evidence type="ECO:0000313" key="4">
    <source>
        <dbReference type="Proteomes" id="UP001265550"/>
    </source>
</evidence>
<dbReference type="InterPro" id="IPR004046">
    <property type="entry name" value="GST_C"/>
</dbReference>
<dbReference type="SFLD" id="SFLDG00358">
    <property type="entry name" value="Main_(cytGST)"/>
    <property type="match status" value="1"/>
</dbReference>
<reference evidence="3 4" key="1">
    <citation type="submission" date="2023-07" db="EMBL/GenBank/DDBJ databases">
        <title>Sorghum-associated microbial communities from plants grown in Nebraska, USA.</title>
        <authorList>
            <person name="Schachtman D."/>
        </authorList>
    </citation>
    <scope>NUCLEOTIDE SEQUENCE [LARGE SCALE GENOMIC DNA]</scope>
    <source>
        <strain evidence="3 4">BE240</strain>
    </source>
</reference>
<dbReference type="GO" id="GO:0004364">
    <property type="term" value="F:glutathione transferase activity"/>
    <property type="evidence" value="ECO:0007669"/>
    <property type="project" value="UniProtKB-EC"/>
</dbReference>
<keyword evidence="3" id="KW-0808">Transferase</keyword>
<accession>A0ABU1V7H4</accession>
<dbReference type="EC" id="2.5.1.18" evidence="3"/>
<dbReference type="SFLD" id="SFLDG01151">
    <property type="entry name" value="Main.2:_Nu-like"/>
    <property type="match status" value="1"/>
</dbReference>
<dbReference type="CDD" id="cd10291">
    <property type="entry name" value="GST_C_YfcG_like"/>
    <property type="match status" value="1"/>
</dbReference>
<keyword evidence="4" id="KW-1185">Reference proteome</keyword>
<dbReference type="Pfam" id="PF13409">
    <property type="entry name" value="GST_N_2"/>
    <property type="match status" value="1"/>
</dbReference>
<evidence type="ECO:0000259" key="2">
    <source>
        <dbReference type="PROSITE" id="PS50405"/>
    </source>
</evidence>
<dbReference type="PANTHER" id="PTHR44051">
    <property type="entry name" value="GLUTATHIONE S-TRANSFERASE-RELATED"/>
    <property type="match status" value="1"/>
</dbReference>
<feature type="domain" description="GST N-terminal" evidence="1">
    <location>
        <begin position="1"/>
        <end position="83"/>
    </location>
</feature>
<dbReference type="EMBL" id="JAVDWE010000002">
    <property type="protein sequence ID" value="MDR7093402.1"/>
    <property type="molecule type" value="Genomic_DNA"/>
</dbReference>
<keyword evidence="3" id="KW-0560">Oxidoreductase</keyword>